<evidence type="ECO:0000256" key="3">
    <source>
        <dbReference type="ARBA" id="ARBA00012967"/>
    </source>
</evidence>
<evidence type="ECO:0000256" key="1">
    <source>
        <dbReference type="ARBA" id="ARBA00004843"/>
    </source>
</evidence>
<feature type="binding site" evidence="8">
    <location>
        <position position="35"/>
    </location>
    <ligand>
        <name>NAD(+)</name>
        <dbReference type="ChEBI" id="CHEBI:57540"/>
    </ligand>
</feature>
<evidence type="ECO:0000256" key="7">
    <source>
        <dbReference type="PIRSR" id="PIRSR000102-1"/>
    </source>
</evidence>
<dbReference type="OrthoDB" id="6270329at2759"/>
<dbReference type="InterPro" id="IPR018177">
    <property type="entry name" value="L-lactate_DH_AS"/>
</dbReference>
<evidence type="ECO:0000256" key="8">
    <source>
        <dbReference type="PIRSR" id="PIRSR000102-3"/>
    </source>
</evidence>
<protein>
    <recommendedName>
        <fullName evidence="3 9">L-lactate dehydrogenase</fullName>
        <ecNumber evidence="3 9">1.1.1.27</ecNumber>
    </recommendedName>
</protein>
<dbReference type="CDD" id="cd00300">
    <property type="entry name" value="LDH_like"/>
    <property type="match status" value="1"/>
</dbReference>
<reference evidence="12" key="1">
    <citation type="submission" date="2022-07" db="EMBL/GenBank/DDBJ databases">
        <title>Phylogenomic reconstructions and comparative analyses of Kickxellomycotina fungi.</title>
        <authorList>
            <person name="Reynolds N.K."/>
            <person name="Stajich J.E."/>
            <person name="Barry K."/>
            <person name="Grigoriev I.V."/>
            <person name="Crous P."/>
            <person name="Smith M.E."/>
        </authorList>
    </citation>
    <scope>NUCLEOTIDE SEQUENCE</scope>
    <source>
        <strain evidence="12">NBRC 100468</strain>
    </source>
</reference>
<feature type="binding site" evidence="8">
    <location>
        <position position="94"/>
    </location>
    <ligand>
        <name>NAD(+)</name>
        <dbReference type="ChEBI" id="CHEBI:57540"/>
    </ligand>
</feature>
<organism evidence="12 13">
    <name type="scientific">Mycoemilia scoparia</name>
    <dbReference type="NCBI Taxonomy" id="417184"/>
    <lineage>
        <taxon>Eukaryota</taxon>
        <taxon>Fungi</taxon>
        <taxon>Fungi incertae sedis</taxon>
        <taxon>Zoopagomycota</taxon>
        <taxon>Kickxellomycotina</taxon>
        <taxon>Kickxellomycetes</taxon>
        <taxon>Kickxellales</taxon>
        <taxon>Kickxellaceae</taxon>
        <taxon>Mycoemilia</taxon>
    </lineage>
</organism>
<dbReference type="GO" id="GO:0004459">
    <property type="term" value="F:L-lactate dehydrogenase (NAD+) activity"/>
    <property type="evidence" value="ECO:0007669"/>
    <property type="project" value="UniProtKB-EC"/>
</dbReference>
<dbReference type="PANTHER" id="PTHR43128:SF16">
    <property type="entry name" value="L-LACTATE DEHYDROGENASE"/>
    <property type="match status" value="1"/>
</dbReference>
<dbReference type="AlphaFoldDB" id="A0A9W8A5M4"/>
<dbReference type="InterPro" id="IPR015955">
    <property type="entry name" value="Lactate_DH/Glyco_Ohase_4_C"/>
</dbReference>
<feature type="domain" description="Lactate/malate dehydrogenase C-terminal" evidence="11">
    <location>
        <begin position="144"/>
        <end position="294"/>
    </location>
</feature>
<dbReference type="PANTHER" id="PTHR43128">
    <property type="entry name" value="L-2-HYDROXYCARBOXYLATE DEHYDROGENASE (NAD(P)(+))"/>
    <property type="match status" value="1"/>
</dbReference>
<dbReference type="InterPro" id="IPR036291">
    <property type="entry name" value="NAD(P)-bd_dom_sf"/>
</dbReference>
<evidence type="ECO:0000256" key="4">
    <source>
        <dbReference type="ARBA" id="ARBA00023002"/>
    </source>
</evidence>
<dbReference type="Pfam" id="PF00056">
    <property type="entry name" value="Ldh_1_N"/>
    <property type="match status" value="1"/>
</dbReference>
<dbReference type="Gene3D" id="3.90.110.10">
    <property type="entry name" value="Lactate dehydrogenase/glycoside hydrolase, family 4, C-terminal"/>
    <property type="match status" value="1"/>
</dbReference>
<name>A0A9W8A5M4_9FUNG</name>
<dbReference type="GO" id="GO:0005737">
    <property type="term" value="C:cytoplasm"/>
    <property type="evidence" value="ECO:0007669"/>
    <property type="project" value="InterPro"/>
</dbReference>
<comment type="catalytic activity">
    <reaction evidence="6 9">
        <text>(S)-lactate + NAD(+) = pyruvate + NADH + H(+)</text>
        <dbReference type="Rhea" id="RHEA:23444"/>
        <dbReference type="ChEBI" id="CHEBI:15361"/>
        <dbReference type="ChEBI" id="CHEBI:15378"/>
        <dbReference type="ChEBI" id="CHEBI:16651"/>
        <dbReference type="ChEBI" id="CHEBI:57540"/>
        <dbReference type="ChEBI" id="CHEBI:57945"/>
        <dbReference type="EC" id="1.1.1.27"/>
    </reaction>
</comment>
<keyword evidence="13" id="KW-1185">Reference proteome</keyword>
<dbReference type="InterPro" id="IPR022383">
    <property type="entry name" value="Lactate/malate_DH_C"/>
</dbReference>
<feature type="domain" description="Lactate/malate dehydrogenase N-terminal" evidence="10">
    <location>
        <begin position="3"/>
        <end position="141"/>
    </location>
</feature>
<sequence length="301" mass="32534">MHTKVAVIGGAGSVGASIAYALVLQQVHAEILIVDVAEKQAEGQALDLCDAAYLSISRCRKASFKEAGQADVIIITAGAKQRPGEKRSELIDRNYNIIKSIMDSIQPISPMSKILIISNPVDVLTYIAQKVSGHPKHLVIGSGTFLDSGRLRNYLGRIVSISPSSIHAYSLGEHGDSQFVAWSSASVAGMPLLSHPKMKGQDLEAIKRNVAKLAYDIIEAKGSTYYGVAAHVAFLAKALLQNTDQVFPVSHYSEKFGCYFSWPAVIGANGVQQSVDLSLNDDEREHLHKAIDSITSLTNRY</sequence>
<gene>
    <name evidence="12" type="ORF">H4219_000620</name>
</gene>
<dbReference type="Pfam" id="PF02866">
    <property type="entry name" value="Ldh_1_C"/>
    <property type="match status" value="1"/>
</dbReference>
<evidence type="ECO:0000256" key="9">
    <source>
        <dbReference type="RuleBase" id="RU000496"/>
    </source>
</evidence>
<keyword evidence="4 9" id="KW-0560">Oxidoreductase</keyword>
<dbReference type="SUPFAM" id="SSF56327">
    <property type="entry name" value="LDH C-terminal domain-like"/>
    <property type="match status" value="1"/>
</dbReference>
<dbReference type="NCBIfam" id="TIGR01771">
    <property type="entry name" value="L-LDH-NAD"/>
    <property type="match status" value="1"/>
</dbReference>
<dbReference type="EC" id="1.1.1.27" evidence="3 9"/>
<comment type="pathway">
    <text evidence="1 9">Fermentation; pyruvate fermentation to lactate; (S)-lactate from pyruvate: step 1/1.</text>
</comment>
<dbReference type="InterPro" id="IPR001236">
    <property type="entry name" value="Lactate/malate_DH_N"/>
</dbReference>
<comment type="caution">
    <text evidence="12">The sequence shown here is derived from an EMBL/GenBank/DDBJ whole genome shotgun (WGS) entry which is preliminary data.</text>
</comment>
<comment type="similarity">
    <text evidence="2">Belongs to the LDH/MDH superfamily. LDH family.</text>
</comment>
<accession>A0A9W8A5M4</accession>
<dbReference type="Gene3D" id="3.40.50.720">
    <property type="entry name" value="NAD(P)-binding Rossmann-like Domain"/>
    <property type="match status" value="1"/>
</dbReference>
<evidence type="ECO:0000259" key="10">
    <source>
        <dbReference type="Pfam" id="PF00056"/>
    </source>
</evidence>
<dbReference type="Proteomes" id="UP001150538">
    <property type="component" value="Unassembled WGS sequence"/>
</dbReference>
<dbReference type="EMBL" id="JANBPU010000004">
    <property type="protein sequence ID" value="KAJ1921582.1"/>
    <property type="molecule type" value="Genomic_DNA"/>
</dbReference>
<evidence type="ECO:0000313" key="13">
    <source>
        <dbReference type="Proteomes" id="UP001150538"/>
    </source>
</evidence>
<dbReference type="PRINTS" id="PR00086">
    <property type="entry name" value="LLDHDRGNASE"/>
</dbReference>
<dbReference type="SUPFAM" id="SSF51735">
    <property type="entry name" value="NAD(P)-binding Rossmann-fold domains"/>
    <property type="match status" value="1"/>
</dbReference>
<evidence type="ECO:0000256" key="6">
    <source>
        <dbReference type="ARBA" id="ARBA00049258"/>
    </source>
</evidence>
<evidence type="ECO:0000313" key="12">
    <source>
        <dbReference type="EMBL" id="KAJ1921582.1"/>
    </source>
</evidence>
<dbReference type="GO" id="GO:0006089">
    <property type="term" value="P:lactate metabolic process"/>
    <property type="evidence" value="ECO:0007669"/>
    <property type="project" value="TreeGrafter"/>
</dbReference>
<feature type="binding site" evidence="8">
    <location>
        <begin position="9"/>
        <end position="15"/>
    </location>
    <ligand>
        <name>NAD(+)</name>
        <dbReference type="ChEBI" id="CHEBI:57540"/>
    </ligand>
</feature>
<feature type="binding site" evidence="8">
    <location>
        <begin position="117"/>
        <end position="119"/>
    </location>
    <ligand>
        <name>NAD(+)</name>
        <dbReference type="ChEBI" id="CHEBI:57540"/>
    </ligand>
</feature>
<dbReference type="PROSITE" id="PS00064">
    <property type="entry name" value="L_LDH"/>
    <property type="match status" value="1"/>
</dbReference>
<evidence type="ECO:0000256" key="5">
    <source>
        <dbReference type="ARBA" id="ARBA00023027"/>
    </source>
</evidence>
<keyword evidence="5 8" id="KW-0520">NAD</keyword>
<feature type="active site" description="Proton acceptor" evidence="7">
    <location>
        <position position="174"/>
    </location>
</feature>
<evidence type="ECO:0000259" key="11">
    <source>
        <dbReference type="Pfam" id="PF02866"/>
    </source>
</evidence>
<evidence type="ECO:0000256" key="2">
    <source>
        <dbReference type="ARBA" id="ARBA00006054"/>
    </source>
</evidence>
<proteinExistence type="inferred from homology"/>
<dbReference type="PIRSF" id="PIRSF000102">
    <property type="entry name" value="Lac_mal_DH"/>
    <property type="match status" value="1"/>
</dbReference>
<dbReference type="InterPro" id="IPR011304">
    <property type="entry name" value="L-lactate_DH"/>
</dbReference>
<dbReference type="InterPro" id="IPR001557">
    <property type="entry name" value="L-lactate/malate_DH"/>
</dbReference>